<reference evidence="3" key="1">
    <citation type="submission" date="2020-10" db="EMBL/GenBank/DDBJ databases">
        <authorList>
            <person name="Castelo-Branco R."/>
            <person name="Eusebio N."/>
            <person name="Adriana R."/>
            <person name="Vieira A."/>
            <person name="Brugerolle De Fraissinette N."/>
            <person name="Rezende De Castro R."/>
            <person name="Schneider M.P."/>
            <person name="Vasconcelos V."/>
            <person name="Leao P.N."/>
        </authorList>
    </citation>
    <scope>NUCLEOTIDE SEQUENCE</scope>
    <source>
        <strain evidence="3">LEGE 12446</strain>
    </source>
</reference>
<accession>A0A8J7ABG1</accession>
<dbReference type="Proteomes" id="UP000622533">
    <property type="component" value="Unassembled WGS sequence"/>
</dbReference>
<dbReference type="GO" id="GO:0008233">
    <property type="term" value="F:peptidase activity"/>
    <property type="evidence" value="ECO:0007669"/>
    <property type="project" value="InterPro"/>
</dbReference>
<dbReference type="InterPro" id="IPR003709">
    <property type="entry name" value="VanY-like_core_dom"/>
</dbReference>
<keyword evidence="4" id="KW-1185">Reference proteome</keyword>
<dbReference type="Pfam" id="PF02557">
    <property type="entry name" value="VanY"/>
    <property type="match status" value="1"/>
</dbReference>
<dbReference type="InterPro" id="IPR009045">
    <property type="entry name" value="Zn_M74/Hedgehog-like"/>
</dbReference>
<protein>
    <submittedName>
        <fullName evidence="3">DUF3380 domain-containing protein</fullName>
    </submittedName>
</protein>
<dbReference type="CDD" id="cd14814">
    <property type="entry name" value="Peptidase_M15"/>
    <property type="match status" value="1"/>
</dbReference>
<dbReference type="EMBL" id="JADEXS010000177">
    <property type="protein sequence ID" value="MBE9023623.1"/>
    <property type="molecule type" value="Genomic_DNA"/>
</dbReference>
<dbReference type="InterPro" id="IPR052179">
    <property type="entry name" value="DD-CPase-like"/>
</dbReference>
<dbReference type="SUPFAM" id="SSF55166">
    <property type="entry name" value="Hedgehog/DD-peptidase"/>
    <property type="match status" value="1"/>
</dbReference>
<name>A0A8J7ABG1_DESMC</name>
<dbReference type="AlphaFoldDB" id="A0A8J7ABG1"/>
<dbReference type="Pfam" id="PF11860">
    <property type="entry name" value="Muramidase"/>
    <property type="match status" value="1"/>
</dbReference>
<comment type="caution">
    <text evidence="3">The sequence shown here is derived from an EMBL/GenBank/DDBJ whole genome shotgun (WGS) entry which is preliminary data.</text>
</comment>
<sequence>MKNKQNTINSRLIDRVDEVTSNDIFNLQQDNSFLSESIPASKLQWNAASPEQLEFMQQVYNYHVKSSAKKRPFVNDIPAAELAVIEGGHRAKISAAQSCRDLLAAARAALEQQQQAQVEQALSVKNITLISAYRSASQQFTIWQRNFPNYYRETASKRAGLSGGEHGQKAVAYLAGYISSLVAAPGYSLHNNGLAVDLGTRDKGVNLGASKSQRQPWRQSWLFGWLTVNASQFNYYQNTSIDEPWHWEYRETTPQPSQSEFNEFWEFGSAQQNLLEPAPVDDERFSQEYFEQQESAVLNLPVHTVIDQNALQRSDPPELRSLSSRIPQYTRVRIEQIEGNYARVSGVDGTAYGWTALVNLGTYYKDFQRLQSASLSPSTPLSISANWSSLKRTLASTYNRLGGLMNVLATELNIPQAALLAVWQVESGGRTHVPNQAVIRFENHLLFRQWGQNNQQIYDRHFQHGGHNGISGRPWQNHKFRENPSDAFQGFHGDQAREYQVLALASRLATEEIALQCISIGGPQILGSNYRMIGYTTPREMYDAFQSGERPQVLGFFDFCQYKLGHGSNRGALIRHLAALNWEEFTRGYNGNGQVATYSANLRQAYQAATEIFTLTPPASQSLRDFSGGKSVAIAEGRDELTNVPLLTGHRGTPPDLILRWNEMTVRPTSIDVVVHLHGYSSDRLRMVISRTKEPNSGFVNPSNPGDLSLGRHRPTLAILPRGNYFGGASGNGYNFPALITPTGLTELIEFSLQHFARGFGLGNLQVGRLIITAHSGGGAPLMQILLHNDPHEVHVFDALYQDAHNLIRWAQNRIRRDQTVLETPMSQDAQQYMQQQGGALRVFYKASTPTESYSLTVHQALMAALPNAPSPAALLSNWYRVQKTTIAHGDIPRRYGFQLLGNAAALLPDAYPQ</sequence>
<evidence type="ECO:0000313" key="4">
    <source>
        <dbReference type="Proteomes" id="UP000622533"/>
    </source>
</evidence>
<dbReference type="PANTHER" id="PTHR34385">
    <property type="entry name" value="D-ALANYL-D-ALANINE CARBOXYPEPTIDASE"/>
    <property type="match status" value="1"/>
</dbReference>
<dbReference type="GO" id="GO:0006508">
    <property type="term" value="P:proteolysis"/>
    <property type="evidence" value="ECO:0007669"/>
    <property type="project" value="InterPro"/>
</dbReference>
<evidence type="ECO:0000259" key="1">
    <source>
        <dbReference type="Pfam" id="PF02557"/>
    </source>
</evidence>
<dbReference type="InterPro" id="IPR024408">
    <property type="entry name" value="Muramidase"/>
</dbReference>
<evidence type="ECO:0000259" key="2">
    <source>
        <dbReference type="Pfam" id="PF11860"/>
    </source>
</evidence>
<proteinExistence type="predicted"/>
<dbReference type="RefSeq" id="WP_193917386.1">
    <property type="nucleotide sequence ID" value="NZ_JADEXS020000001.1"/>
</dbReference>
<feature type="domain" description="N-acetylmuramidase" evidence="2">
    <location>
        <begin position="417"/>
        <end position="608"/>
    </location>
</feature>
<feature type="domain" description="D-alanyl-D-alanine carboxypeptidase-like core" evidence="1">
    <location>
        <begin position="107"/>
        <end position="250"/>
    </location>
</feature>
<organism evidence="3 4">
    <name type="scientific">Desmonostoc muscorum LEGE 12446</name>
    <dbReference type="NCBI Taxonomy" id="1828758"/>
    <lineage>
        <taxon>Bacteria</taxon>
        <taxon>Bacillati</taxon>
        <taxon>Cyanobacteriota</taxon>
        <taxon>Cyanophyceae</taxon>
        <taxon>Nostocales</taxon>
        <taxon>Nostocaceae</taxon>
        <taxon>Desmonostoc</taxon>
    </lineage>
</organism>
<dbReference type="Gene3D" id="3.30.1380.10">
    <property type="match status" value="1"/>
</dbReference>
<evidence type="ECO:0000313" key="3">
    <source>
        <dbReference type="EMBL" id="MBE9023623.1"/>
    </source>
</evidence>
<gene>
    <name evidence="3" type="ORF">IQ276_14645</name>
</gene>
<dbReference type="PANTHER" id="PTHR34385:SF1">
    <property type="entry name" value="PEPTIDOGLYCAN L-ALANYL-D-GLUTAMATE ENDOPEPTIDASE CWLK"/>
    <property type="match status" value="1"/>
</dbReference>